<keyword evidence="4" id="KW-1185">Reference proteome</keyword>
<evidence type="ECO:0000256" key="1">
    <source>
        <dbReference type="SAM" id="MobiDB-lite"/>
    </source>
</evidence>
<protein>
    <recommendedName>
        <fullName evidence="2">Mtf2-like C-terminal domain-containing protein</fullName>
    </recommendedName>
</protein>
<dbReference type="GeneID" id="54469712"/>
<dbReference type="EMBL" id="MU003704">
    <property type="protein sequence ID" value="KAF2807892.1"/>
    <property type="molecule type" value="Genomic_DNA"/>
</dbReference>
<organism evidence="3">
    <name type="scientific">Mytilinidion resinicola</name>
    <dbReference type="NCBI Taxonomy" id="574789"/>
    <lineage>
        <taxon>Eukaryota</taxon>
        <taxon>Fungi</taxon>
        <taxon>Dikarya</taxon>
        <taxon>Ascomycota</taxon>
        <taxon>Pezizomycotina</taxon>
        <taxon>Dothideomycetes</taxon>
        <taxon>Pleosporomycetidae</taxon>
        <taxon>Mytilinidiales</taxon>
        <taxon>Mytilinidiaceae</taxon>
        <taxon>Mytilinidion</taxon>
    </lineage>
</organism>
<evidence type="ECO:0000313" key="5">
    <source>
        <dbReference type="RefSeq" id="XP_033574856.1"/>
    </source>
</evidence>
<reference evidence="5" key="2">
    <citation type="submission" date="2020-04" db="EMBL/GenBank/DDBJ databases">
        <authorList>
            <consortium name="NCBI Genome Project"/>
        </authorList>
    </citation>
    <scope>NUCLEOTIDE SEQUENCE</scope>
    <source>
        <strain evidence="5">CBS 304.34</strain>
    </source>
</reference>
<reference evidence="3 5" key="1">
    <citation type="journal article" date="2020" name="Stud. Mycol.">
        <title>101 Dothideomycetes genomes: a test case for predicting lifestyles and emergence of pathogens.</title>
        <authorList>
            <person name="Haridas S."/>
            <person name="Albert R."/>
            <person name="Binder M."/>
            <person name="Bloem J."/>
            <person name="Labutti K."/>
            <person name="Salamov A."/>
            <person name="Andreopoulos B."/>
            <person name="Baker S."/>
            <person name="Barry K."/>
            <person name="Bills G."/>
            <person name="Bluhm B."/>
            <person name="Cannon C."/>
            <person name="Castanera R."/>
            <person name="Culley D."/>
            <person name="Daum C."/>
            <person name="Ezra D."/>
            <person name="Gonzalez J."/>
            <person name="Henrissat B."/>
            <person name="Kuo A."/>
            <person name="Liang C."/>
            <person name="Lipzen A."/>
            <person name="Lutzoni F."/>
            <person name="Magnuson J."/>
            <person name="Mondo S."/>
            <person name="Nolan M."/>
            <person name="Ohm R."/>
            <person name="Pangilinan J."/>
            <person name="Park H.-J."/>
            <person name="Ramirez L."/>
            <person name="Alfaro M."/>
            <person name="Sun H."/>
            <person name="Tritt A."/>
            <person name="Yoshinaga Y."/>
            <person name="Zwiers L.-H."/>
            <person name="Turgeon B."/>
            <person name="Goodwin S."/>
            <person name="Spatafora J."/>
            <person name="Crous P."/>
            <person name="Grigoriev I."/>
        </authorList>
    </citation>
    <scope>NUCLEOTIDE SEQUENCE</scope>
    <source>
        <strain evidence="3 5">CBS 304.34</strain>
    </source>
</reference>
<feature type="domain" description="Mtf2-like C-terminal" evidence="2">
    <location>
        <begin position="196"/>
        <end position="392"/>
    </location>
</feature>
<dbReference type="Pfam" id="PF19189">
    <property type="entry name" value="Mtf2"/>
    <property type="match status" value="1"/>
</dbReference>
<evidence type="ECO:0000313" key="4">
    <source>
        <dbReference type="Proteomes" id="UP000504636"/>
    </source>
</evidence>
<dbReference type="PANTHER" id="PTHR39468">
    <property type="entry name" value="CHROMOSOME 7, WHOLE GENOME SHOTGUN SEQUENCE"/>
    <property type="match status" value="1"/>
</dbReference>
<feature type="region of interest" description="Disordered" evidence="1">
    <location>
        <begin position="105"/>
        <end position="130"/>
    </location>
</feature>
<dbReference type="Proteomes" id="UP000504636">
    <property type="component" value="Unplaced"/>
</dbReference>
<dbReference type="PANTHER" id="PTHR39468:SF1">
    <property type="entry name" value="MTF2-LIKE C-TERMINAL DOMAIN-CONTAINING PROTEIN"/>
    <property type="match status" value="1"/>
</dbReference>
<dbReference type="InterPro" id="IPR043837">
    <property type="entry name" value="Mtf2-like_C"/>
</dbReference>
<name>A0A6A6YGF9_9PEZI</name>
<feature type="compositionally biased region" description="Polar residues" evidence="1">
    <location>
        <begin position="105"/>
        <end position="124"/>
    </location>
</feature>
<dbReference type="GO" id="GO:0005739">
    <property type="term" value="C:mitochondrion"/>
    <property type="evidence" value="ECO:0007669"/>
    <property type="project" value="InterPro"/>
</dbReference>
<feature type="region of interest" description="Disordered" evidence="1">
    <location>
        <begin position="235"/>
        <end position="269"/>
    </location>
</feature>
<gene>
    <name evidence="3 5" type="ORF">BDZ99DRAFT_68330</name>
</gene>
<dbReference type="AlphaFoldDB" id="A0A6A6YGF9"/>
<evidence type="ECO:0000259" key="2">
    <source>
        <dbReference type="Pfam" id="PF19189"/>
    </source>
</evidence>
<feature type="region of interest" description="Disordered" evidence="1">
    <location>
        <begin position="45"/>
        <end position="68"/>
    </location>
</feature>
<feature type="compositionally biased region" description="Low complexity" evidence="1">
    <location>
        <begin position="253"/>
        <end position="269"/>
    </location>
</feature>
<dbReference type="OrthoDB" id="2444174at2759"/>
<sequence>MSLPTTTFRTLSSPRVQRQLTAKPATLLPFLYQTPTIQQCRSIRTPRHESNSTGTPFDWVNGEKSAGETLPPSIEEVAFHRQRPTTITDTERKAFLKLYNNLGQSASSNAPASQDDAATTSEGSKASPKPLDTIFQNVLQNSVSARDKNVQARAQRSKALSFAKEARSMVPKFDSRTVELNQEDAHRLQGLRKLQEEQYKRITEMLSATKTDTELWDILDREVLTLIRNLDLDGTSATKSKKKPRTKGKKSAETSSTPTIPTEAEPTEVEPTAASLSVIGPNFSSLLVTAVRQLRQEFPNSSLPLNLIPTVKALGRGAYVLGASTLLYNELIKMAWIKYADLQYVEELIQDMDNGGVDFDENTLEMLDAMNLEGQDARGQKYGHLVAAVWSLDRFVGGWAKLERWRITITERLRSDALRNANSGKLARFARGD</sequence>
<dbReference type="InterPro" id="IPR040009">
    <property type="entry name" value="Mtf2/C5D6.12-like"/>
</dbReference>
<proteinExistence type="predicted"/>
<reference evidence="5" key="3">
    <citation type="submission" date="2025-04" db="UniProtKB">
        <authorList>
            <consortium name="RefSeq"/>
        </authorList>
    </citation>
    <scope>IDENTIFICATION</scope>
    <source>
        <strain evidence="5">CBS 304.34</strain>
    </source>
</reference>
<evidence type="ECO:0000313" key="3">
    <source>
        <dbReference type="EMBL" id="KAF2807892.1"/>
    </source>
</evidence>
<feature type="compositionally biased region" description="Basic residues" evidence="1">
    <location>
        <begin position="239"/>
        <end position="249"/>
    </location>
</feature>
<accession>A0A6A6YGF9</accession>
<dbReference type="RefSeq" id="XP_033574856.1">
    <property type="nucleotide sequence ID" value="XM_033728819.1"/>
</dbReference>